<accession>A0A7J6WZM0</accession>
<dbReference type="Proteomes" id="UP000554482">
    <property type="component" value="Unassembled WGS sequence"/>
</dbReference>
<dbReference type="PANTHER" id="PTHR44586:SF14">
    <property type="entry name" value="F-BOX DOMAIN CONTAINING PROTEIN, EXPRESSED"/>
    <property type="match status" value="1"/>
</dbReference>
<reference evidence="1 2" key="1">
    <citation type="submission" date="2020-06" db="EMBL/GenBank/DDBJ databases">
        <title>Transcriptomic and genomic resources for Thalictrum thalictroides and T. hernandezii: Facilitating candidate gene discovery in an emerging model plant lineage.</title>
        <authorList>
            <person name="Arias T."/>
            <person name="Riano-Pachon D.M."/>
            <person name="Di Stilio V.S."/>
        </authorList>
    </citation>
    <scope>NUCLEOTIDE SEQUENCE [LARGE SCALE GENOMIC DNA]</scope>
    <source>
        <strain evidence="2">cv. WT478/WT964</strain>
        <tissue evidence="1">Leaves</tissue>
    </source>
</reference>
<keyword evidence="2" id="KW-1185">Reference proteome</keyword>
<evidence type="ECO:0008006" key="3">
    <source>
        <dbReference type="Google" id="ProtNLM"/>
    </source>
</evidence>
<evidence type="ECO:0000313" key="2">
    <source>
        <dbReference type="Proteomes" id="UP000554482"/>
    </source>
</evidence>
<organism evidence="1 2">
    <name type="scientific">Thalictrum thalictroides</name>
    <name type="common">Rue-anemone</name>
    <name type="synonym">Anemone thalictroides</name>
    <dbReference type="NCBI Taxonomy" id="46969"/>
    <lineage>
        <taxon>Eukaryota</taxon>
        <taxon>Viridiplantae</taxon>
        <taxon>Streptophyta</taxon>
        <taxon>Embryophyta</taxon>
        <taxon>Tracheophyta</taxon>
        <taxon>Spermatophyta</taxon>
        <taxon>Magnoliopsida</taxon>
        <taxon>Ranunculales</taxon>
        <taxon>Ranunculaceae</taxon>
        <taxon>Thalictroideae</taxon>
        <taxon>Thalictrum</taxon>
    </lineage>
</organism>
<comment type="caution">
    <text evidence="1">The sequence shown here is derived from an EMBL/GenBank/DDBJ whole genome shotgun (WGS) entry which is preliminary data.</text>
</comment>
<dbReference type="OrthoDB" id="1519185at2759"/>
<dbReference type="EMBL" id="JABWDY010009254">
    <property type="protein sequence ID" value="KAF5201562.1"/>
    <property type="molecule type" value="Genomic_DNA"/>
</dbReference>
<dbReference type="PANTHER" id="PTHR44586">
    <property type="entry name" value="F-BOX DOMAIN CONTAINING PROTEIN, EXPRESSED"/>
    <property type="match status" value="1"/>
</dbReference>
<gene>
    <name evidence="1" type="ORF">FRX31_008851</name>
</gene>
<proteinExistence type="predicted"/>
<protein>
    <recommendedName>
        <fullName evidence="3">F-box protein</fullName>
    </recommendedName>
</protein>
<dbReference type="AlphaFoldDB" id="A0A7J6WZM0"/>
<name>A0A7J6WZM0_THATH</name>
<evidence type="ECO:0000313" key="1">
    <source>
        <dbReference type="EMBL" id="KAF5201562.1"/>
    </source>
</evidence>
<sequence>MDQNPQDHRDNVEKEVNWLELPNDVLSLISNKLIQIYDYIYFGSVCHPFHSIYTANRHLIPRQLPFLMITTEFNFSDHQTRSLYSITDDYFFNFQLPVPQDRIIVGSTYGWLVTTNRGNLKVTLFNPFLQFNNLIHLPDLPPNNKFEAYQHCRDLFSGKELGTNSTKLALGTLVVRASASLLVTPYVLNWEYFQLFNHIPNSSHREVCLPRSLVFSKCA</sequence>